<keyword evidence="2" id="KW-1185">Reference proteome</keyword>
<dbReference type="OrthoDB" id="6144063at2759"/>
<accession>A0A5E4MY00</accession>
<proteinExistence type="predicted"/>
<name>A0A5E4MY00_9HEMI</name>
<dbReference type="PANTHER" id="PTHR45913">
    <property type="entry name" value="EPM2A-INTERACTING PROTEIN 1"/>
    <property type="match status" value="1"/>
</dbReference>
<evidence type="ECO:0000313" key="1">
    <source>
        <dbReference type="EMBL" id="VVC37221.1"/>
    </source>
</evidence>
<dbReference type="Proteomes" id="UP000325440">
    <property type="component" value="Unassembled WGS sequence"/>
</dbReference>
<protein>
    <recommendedName>
        <fullName evidence="3">HAT, C-terminal dimerisation domain</fullName>
    </recommendedName>
</protein>
<sequence>MKTHLRELKIQLFEYFSCNDNDFSNRWVLNPFDENIVAVAKLPVDTYNQLIELSADKTLQLQFASQDLNKFWIAQKNEYGSLVTEALKILIPFATSYLCAKGFSSMVAIKNKYRNRLLSLENNLLFMCFRC</sequence>
<evidence type="ECO:0008006" key="3">
    <source>
        <dbReference type="Google" id="ProtNLM"/>
    </source>
</evidence>
<dbReference type="AlphaFoldDB" id="A0A5E4MY00"/>
<evidence type="ECO:0000313" key="2">
    <source>
        <dbReference type="Proteomes" id="UP000325440"/>
    </source>
</evidence>
<dbReference type="PANTHER" id="PTHR45913:SF19">
    <property type="entry name" value="LOW QUALITY PROTEIN: ZINC FINGER BED DOMAIN-CONTAINING PROTEIN 5-LIKE"/>
    <property type="match status" value="1"/>
</dbReference>
<dbReference type="EMBL" id="CABPRJ010001443">
    <property type="protein sequence ID" value="VVC37221.1"/>
    <property type="molecule type" value="Genomic_DNA"/>
</dbReference>
<organism evidence="1 2">
    <name type="scientific">Cinara cedri</name>
    <dbReference type="NCBI Taxonomy" id="506608"/>
    <lineage>
        <taxon>Eukaryota</taxon>
        <taxon>Metazoa</taxon>
        <taxon>Ecdysozoa</taxon>
        <taxon>Arthropoda</taxon>
        <taxon>Hexapoda</taxon>
        <taxon>Insecta</taxon>
        <taxon>Pterygota</taxon>
        <taxon>Neoptera</taxon>
        <taxon>Paraneoptera</taxon>
        <taxon>Hemiptera</taxon>
        <taxon>Sternorrhyncha</taxon>
        <taxon>Aphidomorpha</taxon>
        <taxon>Aphidoidea</taxon>
        <taxon>Aphididae</taxon>
        <taxon>Lachninae</taxon>
        <taxon>Cinara</taxon>
    </lineage>
</organism>
<gene>
    <name evidence="1" type="ORF">CINCED_3A012035</name>
</gene>
<reference evidence="1 2" key="1">
    <citation type="submission" date="2019-08" db="EMBL/GenBank/DDBJ databases">
        <authorList>
            <person name="Alioto T."/>
            <person name="Alioto T."/>
            <person name="Gomez Garrido J."/>
        </authorList>
    </citation>
    <scope>NUCLEOTIDE SEQUENCE [LARGE SCALE GENOMIC DNA]</scope>
</reference>